<comment type="caution">
    <text evidence="1">The sequence shown here is derived from an EMBL/GenBank/DDBJ whole genome shotgun (WGS) entry which is preliminary data.</text>
</comment>
<dbReference type="Proteomes" id="UP000597886">
    <property type="component" value="Unassembled WGS sequence"/>
</dbReference>
<evidence type="ECO:0000313" key="2">
    <source>
        <dbReference type="Proteomes" id="UP000597886"/>
    </source>
</evidence>
<dbReference type="AlphaFoldDB" id="A0AA90ZG92"/>
<dbReference type="EMBL" id="WVRA01000004">
    <property type="protein sequence ID" value="NOE18959.1"/>
    <property type="molecule type" value="Genomic_DNA"/>
</dbReference>
<gene>
    <name evidence="1" type="ORF">GS634_12590</name>
</gene>
<sequence length="103" mass="11373">MAGLEIRKGENVEPKIFHQRDARRLVGVFGFVEPAYGELICAVSGPESYTRQREENRKGRALRLMPDAEHPGAGCKRSREAANFTLAGKLARFAACSGTLLLR</sequence>
<reference evidence="1" key="1">
    <citation type="submission" date="2019-12" db="EMBL/GenBank/DDBJ databases">
        <title>Ruegeria JWLKs population differentiation of coral mucus and skeleton niches.</title>
        <authorList>
            <person name="Luo D."/>
        </authorList>
    </citation>
    <scope>NUCLEOTIDE SEQUENCE</scope>
    <source>
        <strain evidence="1">HKCCD6181</strain>
    </source>
</reference>
<protein>
    <submittedName>
        <fullName evidence="1">Uncharacterized protein</fullName>
    </submittedName>
</protein>
<organism evidence="1 2">
    <name type="scientific">Ruegeria atlantica</name>
    <dbReference type="NCBI Taxonomy" id="81569"/>
    <lineage>
        <taxon>Bacteria</taxon>
        <taxon>Pseudomonadati</taxon>
        <taxon>Pseudomonadota</taxon>
        <taxon>Alphaproteobacteria</taxon>
        <taxon>Rhodobacterales</taxon>
        <taxon>Roseobacteraceae</taxon>
        <taxon>Ruegeria</taxon>
    </lineage>
</organism>
<evidence type="ECO:0000313" key="1">
    <source>
        <dbReference type="EMBL" id="NOE18959.1"/>
    </source>
</evidence>
<accession>A0AA90ZG92</accession>
<name>A0AA90ZG92_9RHOB</name>
<dbReference type="RefSeq" id="WP_171330405.1">
    <property type="nucleotide sequence ID" value="NZ_WVRA01000004.1"/>
</dbReference>
<proteinExistence type="predicted"/>